<feature type="region of interest" description="Disordered" evidence="1">
    <location>
        <begin position="194"/>
        <end position="219"/>
    </location>
</feature>
<keyword evidence="3" id="KW-1185">Reference proteome</keyword>
<feature type="region of interest" description="Disordered" evidence="1">
    <location>
        <begin position="124"/>
        <end position="144"/>
    </location>
</feature>
<evidence type="ECO:0000313" key="2">
    <source>
        <dbReference type="EMBL" id="KAK7020761.1"/>
    </source>
</evidence>
<evidence type="ECO:0000313" key="3">
    <source>
        <dbReference type="Proteomes" id="UP001383192"/>
    </source>
</evidence>
<dbReference type="EMBL" id="JAYKXP010000179">
    <property type="protein sequence ID" value="KAK7020761.1"/>
    <property type="molecule type" value="Genomic_DNA"/>
</dbReference>
<organism evidence="2 3">
    <name type="scientific">Paramarasmius palmivorus</name>
    <dbReference type="NCBI Taxonomy" id="297713"/>
    <lineage>
        <taxon>Eukaryota</taxon>
        <taxon>Fungi</taxon>
        <taxon>Dikarya</taxon>
        <taxon>Basidiomycota</taxon>
        <taxon>Agaricomycotina</taxon>
        <taxon>Agaricomycetes</taxon>
        <taxon>Agaricomycetidae</taxon>
        <taxon>Agaricales</taxon>
        <taxon>Marasmiineae</taxon>
        <taxon>Marasmiaceae</taxon>
        <taxon>Paramarasmius</taxon>
    </lineage>
</organism>
<feature type="compositionally biased region" description="Basic and acidic residues" evidence="1">
    <location>
        <begin position="91"/>
        <end position="103"/>
    </location>
</feature>
<sequence length="522" mass="58419">MVDGRKFKKKKMDVYILSSDHETTAVVEYYKRGHPIPPAVEFQPVNPLVNTMEPIFIFRGPHANRIAVRASTSPIDRRLHLCGPPPPSSTPDRHPTETEEEKKARLDFEKWAASASADYIKRNSVSEVQREAGGSRKRGRGRGKVNVSGRLRAVKKSYIVLSFAQVTGAWLTRFRGMDASCIPILVEVGLGKVLQGDEQPPDTNQDDEDATTEETVSDMDPERTALYETTYKYLVAEQPGTHERLRQCSHYGNDPVLNHIISMMREGFRLARKADTSKLKKSIVWIIKDNPQITWDDSVVFPSLDADTKIARGLLHPSIAPLMCPASFILRFKSDDEDVREKALDDLKRAKAVTHSSLPGLLYDYRLFDPTDMYQGLFRGYTLTRAWRNLHKSPAATMNLNDASEDNGNAAIAGVKSVTPESIAYVAVQVYFALSTQTTWRRTCGKLDLYIFYRNLIKVYEAGKDSWKEDLLNFFNKEVFKDQDAADDEPEEGSDMATILAQAKACKEAAAAAAATAAQSTT</sequence>
<name>A0AAW0B3W1_9AGAR</name>
<dbReference type="AlphaFoldDB" id="A0AAW0B3W1"/>
<feature type="compositionally biased region" description="Acidic residues" evidence="1">
    <location>
        <begin position="204"/>
        <end position="219"/>
    </location>
</feature>
<evidence type="ECO:0000256" key="1">
    <source>
        <dbReference type="SAM" id="MobiDB-lite"/>
    </source>
</evidence>
<comment type="caution">
    <text evidence="2">The sequence shown here is derived from an EMBL/GenBank/DDBJ whole genome shotgun (WGS) entry which is preliminary data.</text>
</comment>
<dbReference type="Pfam" id="PF20414">
    <property type="entry name" value="DUF6698"/>
    <property type="match status" value="1"/>
</dbReference>
<proteinExistence type="predicted"/>
<reference evidence="2 3" key="1">
    <citation type="submission" date="2024-01" db="EMBL/GenBank/DDBJ databases">
        <title>A draft genome for a cacao thread blight-causing isolate of Paramarasmius palmivorus.</title>
        <authorList>
            <person name="Baruah I.K."/>
            <person name="Bukari Y."/>
            <person name="Amoako-Attah I."/>
            <person name="Meinhardt L.W."/>
            <person name="Bailey B.A."/>
            <person name="Cohen S.P."/>
        </authorList>
    </citation>
    <scope>NUCLEOTIDE SEQUENCE [LARGE SCALE GENOMIC DNA]</scope>
    <source>
        <strain evidence="2 3">GH-12</strain>
    </source>
</reference>
<dbReference type="InterPro" id="IPR046521">
    <property type="entry name" value="DUF6698"/>
</dbReference>
<dbReference type="Proteomes" id="UP001383192">
    <property type="component" value="Unassembled WGS sequence"/>
</dbReference>
<feature type="region of interest" description="Disordered" evidence="1">
    <location>
        <begin position="79"/>
        <end position="103"/>
    </location>
</feature>
<protein>
    <submittedName>
        <fullName evidence="2">Uncharacterized protein</fullName>
    </submittedName>
</protein>
<gene>
    <name evidence="2" type="ORF">VNI00_017580</name>
</gene>
<accession>A0AAW0B3W1</accession>